<name>A0A5P8PHW4_9CAUD</name>
<feature type="transmembrane region" description="Helical" evidence="1">
    <location>
        <begin position="86"/>
        <end position="103"/>
    </location>
</feature>
<dbReference type="GeneID" id="77850581"/>
<dbReference type="Proteomes" id="UP000325623">
    <property type="component" value="Segment"/>
</dbReference>
<evidence type="ECO:0000313" key="2">
    <source>
        <dbReference type="EMBL" id="QFR56259.1"/>
    </source>
</evidence>
<dbReference type="RefSeq" id="YP_010644357.1">
    <property type="nucleotide sequence ID" value="NC_070624.1"/>
</dbReference>
<accession>A0A5P8PHW4</accession>
<reference evidence="2 3" key="1">
    <citation type="submission" date="2019-07" db="EMBL/GenBank/DDBJ databases">
        <authorList>
            <person name="Tomko B.E."/>
            <person name="Krukonis G.P."/>
            <person name="Delesalle V.A."/>
        </authorList>
    </citation>
    <scope>NUCLEOTIDE SEQUENCE [LARGE SCALE GENOMIC DNA]</scope>
</reference>
<dbReference type="KEGG" id="vg:77850581"/>
<evidence type="ECO:0000313" key="3">
    <source>
        <dbReference type="Proteomes" id="UP000325623"/>
    </source>
</evidence>
<keyword evidence="1" id="KW-1133">Transmembrane helix</keyword>
<sequence length="104" mass="11503">MNIKINGETIGEWFIERGKIDQYNPKASDNPGWFWEWVGSGVEGMFSNLWHWFLMNLPDIMGYSAILAGICIILGSMIGRGGMFKPLAYFAGALILALCILGGV</sequence>
<gene>
    <name evidence="2" type="primary">46</name>
    <name evidence="2" type="ORF">000TH010_46</name>
</gene>
<organism evidence="2 3">
    <name type="scientific">Bacillus phage 000TH010</name>
    <dbReference type="NCBI Taxonomy" id="2601652"/>
    <lineage>
        <taxon>Viruses</taxon>
        <taxon>Duplodnaviria</taxon>
        <taxon>Heunggongvirae</taxon>
        <taxon>Uroviricota</taxon>
        <taxon>Caudoviricetes</taxon>
        <taxon>Trautnerviridae</taxon>
        <taxon>Polsinellivirinae</taxon>
        <taxon>Rivavirus</taxon>
        <taxon>Rivavirus rv000TH010</taxon>
    </lineage>
</organism>
<evidence type="ECO:0000256" key="1">
    <source>
        <dbReference type="SAM" id="Phobius"/>
    </source>
</evidence>
<protein>
    <submittedName>
        <fullName evidence="2">Uncharacterized protein</fullName>
    </submittedName>
</protein>
<proteinExistence type="predicted"/>
<keyword evidence="1" id="KW-0812">Transmembrane</keyword>
<feature type="transmembrane region" description="Helical" evidence="1">
    <location>
        <begin position="60"/>
        <end position="79"/>
    </location>
</feature>
<dbReference type="EMBL" id="MN176219">
    <property type="protein sequence ID" value="QFR56259.1"/>
    <property type="molecule type" value="Genomic_DNA"/>
</dbReference>
<keyword evidence="1" id="KW-0472">Membrane</keyword>
<keyword evidence="3" id="KW-1185">Reference proteome</keyword>